<accession>A0AB94IC45</accession>
<dbReference type="Proteomes" id="UP000506160">
    <property type="component" value="Unassembled WGS sequence"/>
</dbReference>
<evidence type="ECO:0000313" key="2">
    <source>
        <dbReference type="Proteomes" id="UP000506160"/>
    </source>
</evidence>
<organism evidence="1 2">
    <name type="scientific">Candidatus Schmidhempelia bombi str. Bimp</name>
    <dbReference type="NCBI Taxonomy" id="1387197"/>
    <lineage>
        <taxon>Bacteria</taxon>
        <taxon>Pseudomonadati</taxon>
        <taxon>Pseudomonadota</taxon>
        <taxon>Gammaproteobacteria</taxon>
        <taxon>Orbales</taxon>
        <taxon>Orbaceae</taxon>
        <taxon>Candidatus Schmidhempelia</taxon>
    </lineage>
</organism>
<dbReference type="EMBL" id="AWGA01000059">
    <property type="protein sequence ID" value="TEA26981.1"/>
    <property type="molecule type" value="Genomic_DNA"/>
</dbReference>
<dbReference type="RefSeq" id="WP_036562843.1">
    <property type="nucleotide sequence ID" value="NZ_AWGA01000059.1"/>
</dbReference>
<keyword evidence="2" id="KW-1185">Reference proteome</keyword>
<protein>
    <submittedName>
        <fullName evidence="1">Uncharacterized protein</fullName>
    </submittedName>
</protein>
<proteinExistence type="predicted"/>
<gene>
    <name evidence="1" type="ORF">O970_06130</name>
</gene>
<name>A0AB94IC45_9GAMM</name>
<comment type="caution">
    <text evidence="1">The sequence shown here is derived from an EMBL/GenBank/DDBJ whole genome shotgun (WGS) entry which is preliminary data.</text>
</comment>
<reference evidence="1 2" key="1">
    <citation type="journal article" date="2014" name="Appl. Environ. Microbiol.">
        <title>Genomic features of a bumble bee symbiont reflect its host environment.</title>
        <authorList>
            <person name="Martinson V.G."/>
            <person name="Magoc T."/>
            <person name="Koch H."/>
            <person name="Salzberg S.L."/>
            <person name="Moran N.A."/>
        </authorList>
    </citation>
    <scope>NUCLEOTIDE SEQUENCE [LARGE SCALE GENOMIC DNA]</scope>
    <source>
        <strain evidence="1 2">Bimp</strain>
    </source>
</reference>
<dbReference type="AlphaFoldDB" id="A0AB94IC45"/>
<evidence type="ECO:0000313" key="1">
    <source>
        <dbReference type="EMBL" id="TEA26981.1"/>
    </source>
</evidence>
<sequence>MSKLEAKIILSGVDNASRPLQNSTKNTKLLAEQLLKTKAELKGFNQIQKNLSGFVTLKNNTQKVGTELEQARNKVNLLSQAIKQSSSSTKKWWMILKRPNKKRHN</sequence>